<accession>A0ABU5CDY2</accession>
<dbReference type="Proteomes" id="UP001281447">
    <property type="component" value="Unassembled WGS sequence"/>
</dbReference>
<keyword evidence="2" id="KW-1185">Reference proteome</keyword>
<comment type="caution">
    <text evidence="1">The sequence shown here is derived from an EMBL/GenBank/DDBJ whole genome shotgun (WGS) entry which is preliminary data.</text>
</comment>
<dbReference type="EMBL" id="JAWDIP010000004">
    <property type="protein sequence ID" value="MDY0396787.1"/>
    <property type="molecule type" value="Genomic_DNA"/>
</dbReference>
<evidence type="ECO:0000313" key="2">
    <source>
        <dbReference type="Proteomes" id="UP001281447"/>
    </source>
</evidence>
<evidence type="ECO:0000313" key="1">
    <source>
        <dbReference type="EMBL" id="MDY0396787.1"/>
    </source>
</evidence>
<sequence>MFETQKMKNQIRSTVDVDSNFLKTEDGQSKLQNFINRAYKAFKEKAVAIVPQQKRFDIPGTFETGDFRTKC</sequence>
<proteinExistence type="predicted"/>
<protein>
    <submittedName>
        <fullName evidence="1">Uncharacterized protein</fullName>
    </submittedName>
</protein>
<name>A0ABU5CDY2_9BACI</name>
<gene>
    <name evidence="1" type="ORF">RWE15_23925</name>
</gene>
<reference evidence="1 2" key="1">
    <citation type="submission" date="2023-10" db="EMBL/GenBank/DDBJ databases">
        <title>Virgibacillus halophilus 5B73C genome.</title>
        <authorList>
            <person name="Miliotis G."/>
            <person name="Sengupta P."/>
            <person name="Hameed A."/>
            <person name="Chuvochina M."/>
            <person name="Mcdonagh F."/>
            <person name="Simpson A.C."/>
            <person name="Singh N.K."/>
            <person name="Rekha P.D."/>
            <person name="Raman K."/>
            <person name="Hugenholtz P."/>
            <person name="Venkateswaran K."/>
        </authorList>
    </citation>
    <scope>NUCLEOTIDE SEQUENCE [LARGE SCALE GENOMIC DNA]</scope>
    <source>
        <strain evidence="1 2">5B73C</strain>
    </source>
</reference>
<organism evidence="1 2">
    <name type="scientific">Tigheibacillus halophilus</name>
    <dbReference type="NCBI Taxonomy" id="361280"/>
    <lineage>
        <taxon>Bacteria</taxon>
        <taxon>Bacillati</taxon>
        <taxon>Bacillota</taxon>
        <taxon>Bacilli</taxon>
        <taxon>Bacillales</taxon>
        <taxon>Bacillaceae</taxon>
        <taxon>Tigheibacillus</taxon>
    </lineage>
</organism>